<evidence type="ECO:0000313" key="2">
    <source>
        <dbReference type="Proteomes" id="UP000623608"/>
    </source>
</evidence>
<dbReference type="AlphaFoldDB" id="A0A919NUY4"/>
<organism evidence="1 2">
    <name type="scientific">Paractinoplanes tereljensis</name>
    <dbReference type="NCBI Taxonomy" id="571912"/>
    <lineage>
        <taxon>Bacteria</taxon>
        <taxon>Bacillati</taxon>
        <taxon>Actinomycetota</taxon>
        <taxon>Actinomycetes</taxon>
        <taxon>Micromonosporales</taxon>
        <taxon>Micromonosporaceae</taxon>
        <taxon>Paractinoplanes</taxon>
    </lineage>
</organism>
<dbReference type="EMBL" id="BOMY01000053">
    <property type="protein sequence ID" value="GIF25719.1"/>
    <property type="molecule type" value="Genomic_DNA"/>
</dbReference>
<accession>A0A919NUY4</accession>
<keyword evidence="2" id="KW-1185">Reference proteome</keyword>
<protein>
    <submittedName>
        <fullName evidence="1">Uncharacterized protein</fullName>
    </submittedName>
</protein>
<name>A0A919NUY4_9ACTN</name>
<proteinExistence type="predicted"/>
<comment type="caution">
    <text evidence="1">The sequence shown here is derived from an EMBL/GenBank/DDBJ whole genome shotgun (WGS) entry which is preliminary data.</text>
</comment>
<evidence type="ECO:0000313" key="1">
    <source>
        <dbReference type="EMBL" id="GIF25719.1"/>
    </source>
</evidence>
<sequence length="143" mass="15552">MSHDDAVPAGCADTIGQPLVNVGSSPADDARMTTTVSLSRTVRRVNGLRHVRPAEAALMITTLLDDLAQIVDDEQIADECAVDLAMRAHRILHPRVARIADRHDALQALRAAVEAADDPTLRVRASHPQCLCGLPELPRARWR</sequence>
<reference evidence="1" key="1">
    <citation type="submission" date="2021-01" db="EMBL/GenBank/DDBJ databases">
        <title>Whole genome shotgun sequence of Actinoplanes tereljensis NBRC 105297.</title>
        <authorList>
            <person name="Komaki H."/>
            <person name="Tamura T."/>
        </authorList>
    </citation>
    <scope>NUCLEOTIDE SEQUENCE</scope>
    <source>
        <strain evidence="1">NBRC 105297</strain>
    </source>
</reference>
<gene>
    <name evidence="1" type="ORF">Ate02nite_84490</name>
</gene>
<dbReference type="Proteomes" id="UP000623608">
    <property type="component" value="Unassembled WGS sequence"/>
</dbReference>